<organism evidence="1 2">
    <name type="scientific">Coniochaeta pulveracea</name>
    <dbReference type="NCBI Taxonomy" id="177199"/>
    <lineage>
        <taxon>Eukaryota</taxon>
        <taxon>Fungi</taxon>
        <taxon>Dikarya</taxon>
        <taxon>Ascomycota</taxon>
        <taxon>Pezizomycotina</taxon>
        <taxon>Sordariomycetes</taxon>
        <taxon>Sordariomycetidae</taxon>
        <taxon>Coniochaetales</taxon>
        <taxon>Coniochaetaceae</taxon>
        <taxon>Coniochaeta</taxon>
    </lineage>
</organism>
<comment type="caution">
    <text evidence="1">The sequence shown here is derived from an EMBL/GenBank/DDBJ whole genome shotgun (WGS) entry which is preliminary data.</text>
</comment>
<sequence length="137" mass="14995">MVGITQQIAGIRRAAASPNLPLAVFTPLASGHGPFTLFPRKFTENMRRARSTSSNQINHVSIGTAKSRHLMLVESLSTTSLERGTQSDPSSIVQRAIYPQLMRFASLVPVPSSKLWSKDFNQGSHPASVHFISFYLG</sequence>
<dbReference type="EMBL" id="QVQW01000009">
    <property type="protein sequence ID" value="RKU47416.1"/>
    <property type="molecule type" value="Genomic_DNA"/>
</dbReference>
<proteinExistence type="predicted"/>
<gene>
    <name evidence="1" type="ORF">DL546_008106</name>
</gene>
<accession>A0A420YI19</accession>
<reference evidence="1 2" key="1">
    <citation type="submission" date="2018-08" db="EMBL/GenBank/DDBJ databases">
        <title>Draft genome of the lignicolous fungus Coniochaeta pulveracea.</title>
        <authorList>
            <person name="Borstlap C.J."/>
            <person name="De Witt R.N."/>
            <person name="Botha A."/>
            <person name="Volschenk H."/>
        </authorList>
    </citation>
    <scope>NUCLEOTIDE SEQUENCE [LARGE SCALE GENOMIC DNA]</scope>
    <source>
        <strain evidence="1 2">CAB683</strain>
    </source>
</reference>
<dbReference type="AlphaFoldDB" id="A0A420YI19"/>
<keyword evidence="2" id="KW-1185">Reference proteome</keyword>
<name>A0A420YI19_9PEZI</name>
<evidence type="ECO:0000313" key="1">
    <source>
        <dbReference type="EMBL" id="RKU47416.1"/>
    </source>
</evidence>
<evidence type="ECO:0000313" key="2">
    <source>
        <dbReference type="Proteomes" id="UP000275385"/>
    </source>
</evidence>
<protein>
    <submittedName>
        <fullName evidence="1">Uncharacterized protein</fullName>
    </submittedName>
</protein>
<dbReference type="Proteomes" id="UP000275385">
    <property type="component" value="Unassembled WGS sequence"/>
</dbReference>